<dbReference type="EMBL" id="JASBWR010000021">
    <property type="protein sequence ID" value="KAJ9108278.1"/>
    <property type="molecule type" value="Genomic_DNA"/>
</dbReference>
<name>A0ACC2W955_9TREE</name>
<evidence type="ECO:0000313" key="2">
    <source>
        <dbReference type="Proteomes" id="UP001241377"/>
    </source>
</evidence>
<gene>
    <name evidence="1" type="ORF">QFC19_002526</name>
</gene>
<sequence length="1215" mass="137083">MDVQRAQQMDAMYPTTIGQDNDGELLEEDPHNDDDEMIDRMEVFLPVVQSLVNALGGYEDIVDPETNIVQTTYLPGDSCLAVLRDLKKLWRKDDTDDERTVFRCFHRCHLARELVALIDECVGRGDHERKIALAAADLLAALTWPIDVAQELKELAEDDADVVTDYASLLRAQVEYKALLVQSNTLLRVMQLLLPCLARIAAGSNSSRFGLLDRQGIEKDKRIMSLVLHLVRNLLAIRDPIANGQETGEKQEFARLQSTLLIQLQEHRYLNLFLSLASSAGTTMYNDFNVLILDCWFLMLRGTDPNELAKDPERAPMENLTRLLDHEESYKRSALRTGTSRHSRFGTTISIMSGANRYILHKQKAVSGSVGGVIDSIKKKRAIHHANKKQRDELGSGMELTVDAMRVLQEYVTESLMVFDAFFSSILKDIRLSRSKIRETDNLRTLYLCRFFMEYLLAQRSKPSNVAIRKERIKAKEARKVEKARLASSANIKTPAAVQDYSLDDLVAGKLINPSFEGTDKAEGEPPAATEGPETPAEAEEEEEEEAIDEYDFGYVAEMFEDDALRWINSRLNQAQENNTDTNEEIKDAGLTLMDKLFYNGEYIENATKTLKLYKSQSMSYLDSAVKFAYTMYQTLEKYAESRDEIHFRKRRAAQLIKLNADGTGEFDEEEVVAPMKTAPTYSDHRKNFQELERLLADEGVCKTLIRYLALYKDFKDPSKMKRLVGLMHRIVVNIRKEGFFFKVSGFSVFKQILDDQRSLPAHQSSKDAITLINFILRKFFKAMEQDPFLALDAFFPKASQSKSSRGGGSGFQLGSDDDDEASDVGVKGARKKVEKIPADLEFKPDSPLTWSQQVGTAVLQLMETQSVYFVTWLMEQLGEISATRQQIILNTDGERREYDPDLDDVLPPTGPSKDALSKLEDFDIVCDTEHKARAVTFNAHLKLLMTLAKLNPKQIDVEGDEPRVHWTMPKAVLPDDIDATVRVMRDFLTNPIDLEGKTAAELLRKKRKKAINRKKRTALEMVNSEDEGVMVERPIKRRKKRAAELQHYKSAAYIEDSDDAAEADEGFYRRELELREISRQKMMAAGHTGDLDSDTVLRGPTTQKQARTVTQTQSGSSEDEGGDEFPASLPAPTGGDDLSAQGQVSDVRTLAARPAPRRRTKRKKATLSPSGETDEDNQTVEGMEGGSDSENDEVGVKQRTNLKRRIVAVSEEDE</sequence>
<dbReference type="Proteomes" id="UP001241377">
    <property type="component" value="Unassembled WGS sequence"/>
</dbReference>
<comment type="caution">
    <text evidence="1">The sequence shown here is derived from an EMBL/GenBank/DDBJ whole genome shotgun (WGS) entry which is preliminary data.</text>
</comment>
<organism evidence="1 2">
    <name type="scientific">Naganishia cerealis</name>
    <dbReference type="NCBI Taxonomy" id="610337"/>
    <lineage>
        <taxon>Eukaryota</taxon>
        <taxon>Fungi</taxon>
        <taxon>Dikarya</taxon>
        <taxon>Basidiomycota</taxon>
        <taxon>Agaricomycotina</taxon>
        <taxon>Tremellomycetes</taxon>
        <taxon>Filobasidiales</taxon>
        <taxon>Filobasidiaceae</taxon>
        <taxon>Naganishia</taxon>
    </lineage>
</organism>
<protein>
    <submittedName>
        <fullName evidence="1">Uncharacterized protein</fullName>
    </submittedName>
</protein>
<evidence type="ECO:0000313" key="1">
    <source>
        <dbReference type="EMBL" id="KAJ9108278.1"/>
    </source>
</evidence>
<accession>A0ACC2W955</accession>
<reference evidence="1" key="1">
    <citation type="submission" date="2023-04" db="EMBL/GenBank/DDBJ databases">
        <title>Draft Genome sequencing of Naganishia species isolated from polar environments using Oxford Nanopore Technology.</title>
        <authorList>
            <person name="Leo P."/>
            <person name="Venkateswaran K."/>
        </authorList>
    </citation>
    <scope>NUCLEOTIDE SEQUENCE</scope>
    <source>
        <strain evidence="1">MNA-CCFEE 5261</strain>
    </source>
</reference>
<keyword evidence="2" id="KW-1185">Reference proteome</keyword>
<proteinExistence type="predicted"/>